<evidence type="ECO:0000256" key="1">
    <source>
        <dbReference type="ARBA" id="ARBA00022490"/>
    </source>
</evidence>
<sequence length="214" mass="24412">MFNGRVVTRLDYESYDEMAHKELRKLCSYIRGEYPSIERIVIMHRVGEVAVGEISVIVATAAPHRGDALHATERAINQLKAIVPIWKKELRKLCSYIRGEYPSIERIVIMHRVGEVAVGEISVIVATAAPHRGDALHATERAIDHLKATVPIWKKEMYEDGGCSWKENNECCVDARPDVSVGENFARSNRTGDENLRVFWLRRMIKQMNNRKSL</sequence>
<dbReference type="FunFam" id="3.90.1170.40:FF:000002">
    <property type="entry name" value="Molybdopterin synthase catalytic subunit"/>
    <property type="match status" value="1"/>
</dbReference>
<protein>
    <submittedName>
        <fullName evidence="4">Molybdopterin converting factor, subunit 2</fullName>
    </submittedName>
</protein>
<proteinExistence type="predicted"/>
<reference evidence="5" key="2">
    <citation type="journal article" date="2016" name="Sci. Rep.">
        <title>Dictyocaulus viviparus genome, variome and transcriptome elucidate lungworm biology and support future intervention.</title>
        <authorList>
            <person name="McNulty S.N."/>
            <person name="Strube C."/>
            <person name="Rosa B.A."/>
            <person name="Martin J.C."/>
            <person name="Tyagi R."/>
            <person name="Choi Y.J."/>
            <person name="Wang Q."/>
            <person name="Hallsworth Pepin K."/>
            <person name="Zhang X."/>
            <person name="Ozersky P."/>
            <person name="Wilson R.K."/>
            <person name="Sternberg P.W."/>
            <person name="Gasser R.B."/>
            <person name="Mitreva M."/>
        </authorList>
    </citation>
    <scope>NUCLEOTIDE SEQUENCE [LARGE SCALE GENOMIC DNA]</scope>
    <source>
        <strain evidence="5">HannoverDv2000</strain>
    </source>
</reference>
<dbReference type="AlphaFoldDB" id="A0A0D8XEA7"/>
<dbReference type="GO" id="GO:0016740">
    <property type="term" value="F:transferase activity"/>
    <property type="evidence" value="ECO:0007669"/>
    <property type="project" value="UniProtKB-KW"/>
</dbReference>
<dbReference type="Gene3D" id="3.90.1170.40">
    <property type="entry name" value="Molybdopterin biosynthesis MoaE subunit"/>
    <property type="match status" value="2"/>
</dbReference>
<accession>A0A0D8XEA7</accession>
<dbReference type="Pfam" id="PF02391">
    <property type="entry name" value="MoaE"/>
    <property type="match status" value="1"/>
</dbReference>
<evidence type="ECO:0000313" key="5">
    <source>
        <dbReference type="Proteomes" id="UP000053766"/>
    </source>
</evidence>
<evidence type="ECO:0000256" key="3">
    <source>
        <dbReference type="ARBA" id="ARBA00023150"/>
    </source>
</evidence>
<evidence type="ECO:0000313" key="4">
    <source>
        <dbReference type="EMBL" id="KJH42980.1"/>
    </source>
</evidence>
<dbReference type="Proteomes" id="UP000053766">
    <property type="component" value="Unassembled WGS sequence"/>
</dbReference>
<dbReference type="EMBL" id="KN716604">
    <property type="protein sequence ID" value="KJH42980.1"/>
    <property type="molecule type" value="Genomic_DNA"/>
</dbReference>
<dbReference type="GO" id="GO:0006777">
    <property type="term" value="P:Mo-molybdopterin cofactor biosynthetic process"/>
    <property type="evidence" value="ECO:0007669"/>
    <property type="project" value="UniProtKB-KW"/>
</dbReference>
<dbReference type="SUPFAM" id="SSF54690">
    <property type="entry name" value="Molybdopterin synthase subunit MoaE"/>
    <property type="match status" value="2"/>
</dbReference>
<dbReference type="PANTHER" id="PTHR23404">
    <property type="entry name" value="MOLYBDOPTERIN SYNTHASE RELATED"/>
    <property type="match status" value="1"/>
</dbReference>
<dbReference type="CDD" id="cd00756">
    <property type="entry name" value="MoaE"/>
    <property type="match status" value="2"/>
</dbReference>
<dbReference type="InterPro" id="IPR036563">
    <property type="entry name" value="MoaE_sf"/>
</dbReference>
<keyword evidence="2" id="KW-0808">Transferase</keyword>
<keyword evidence="5" id="KW-1185">Reference proteome</keyword>
<reference evidence="4 5" key="1">
    <citation type="submission" date="2013-11" db="EMBL/GenBank/DDBJ databases">
        <title>Draft genome of the bovine lungworm Dictyocaulus viviparus.</title>
        <authorList>
            <person name="Mitreva M."/>
        </authorList>
    </citation>
    <scope>NUCLEOTIDE SEQUENCE [LARGE SCALE GENOMIC DNA]</scope>
    <source>
        <strain evidence="4 5">HannoverDv2000</strain>
    </source>
</reference>
<organism evidence="4 5">
    <name type="scientific">Dictyocaulus viviparus</name>
    <name type="common">Bovine lungworm</name>
    <dbReference type="NCBI Taxonomy" id="29172"/>
    <lineage>
        <taxon>Eukaryota</taxon>
        <taxon>Metazoa</taxon>
        <taxon>Ecdysozoa</taxon>
        <taxon>Nematoda</taxon>
        <taxon>Chromadorea</taxon>
        <taxon>Rhabditida</taxon>
        <taxon>Rhabditina</taxon>
        <taxon>Rhabditomorpha</taxon>
        <taxon>Strongyloidea</taxon>
        <taxon>Metastrongylidae</taxon>
        <taxon>Dictyocaulus</taxon>
    </lineage>
</organism>
<name>A0A0D8XEA7_DICVI</name>
<dbReference type="InterPro" id="IPR003448">
    <property type="entry name" value="Mopterin_biosynth_MoaE"/>
</dbReference>
<gene>
    <name evidence="4" type="ORF">DICVIV_11014</name>
</gene>
<evidence type="ECO:0000256" key="2">
    <source>
        <dbReference type="ARBA" id="ARBA00022679"/>
    </source>
</evidence>
<dbReference type="STRING" id="29172.A0A0D8XEA7"/>
<dbReference type="OrthoDB" id="5531344at2759"/>
<keyword evidence="1" id="KW-0963">Cytoplasm</keyword>
<keyword evidence="3" id="KW-0501">Molybdenum cofactor biosynthesis</keyword>